<dbReference type="PANTHER" id="PTHR47718:SF12">
    <property type="entry name" value="PROTEIN FAR1-RELATED SEQUENCE"/>
    <property type="match status" value="1"/>
</dbReference>
<accession>A0A103XU75</accession>
<protein>
    <recommendedName>
        <fullName evidence="3">Protein FAR1-RELATED SEQUENCE</fullName>
    </recommendedName>
</protein>
<comment type="caution">
    <text evidence="1">The sequence shown here is derived from an EMBL/GenBank/DDBJ whole genome shotgun (WGS) entry which is preliminary data.</text>
</comment>
<name>A0A103XU75_CYNCS</name>
<dbReference type="Gramene" id="KVH96915">
    <property type="protein sequence ID" value="KVH96915"/>
    <property type="gene ID" value="Ccrd_000992"/>
</dbReference>
<dbReference type="AlphaFoldDB" id="A0A103XU75"/>
<gene>
    <name evidence="1" type="ORF">Ccrd_000992</name>
</gene>
<keyword evidence="2" id="KW-1185">Reference proteome</keyword>
<feature type="non-terminal residue" evidence="1">
    <location>
        <position position="186"/>
    </location>
</feature>
<organism evidence="1 2">
    <name type="scientific">Cynara cardunculus var. scolymus</name>
    <name type="common">Globe artichoke</name>
    <name type="synonym">Cynara scolymus</name>
    <dbReference type="NCBI Taxonomy" id="59895"/>
    <lineage>
        <taxon>Eukaryota</taxon>
        <taxon>Viridiplantae</taxon>
        <taxon>Streptophyta</taxon>
        <taxon>Embryophyta</taxon>
        <taxon>Tracheophyta</taxon>
        <taxon>Spermatophyta</taxon>
        <taxon>Magnoliopsida</taxon>
        <taxon>eudicotyledons</taxon>
        <taxon>Gunneridae</taxon>
        <taxon>Pentapetalae</taxon>
        <taxon>asterids</taxon>
        <taxon>campanulids</taxon>
        <taxon>Asterales</taxon>
        <taxon>Asteraceae</taxon>
        <taxon>Carduoideae</taxon>
        <taxon>Cardueae</taxon>
        <taxon>Carduinae</taxon>
        <taxon>Cynara</taxon>
    </lineage>
</organism>
<dbReference type="Proteomes" id="UP000243975">
    <property type="component" value="Unassembled WGS sequence"/>
</dbReference>
<proteinExistence type="predicted"/>
<evidence type="ECO:0000313" key="1">
    <source>
        <dbReference type="EMBL" id="KVH96915.1"/>
    </source>
</evidence>
<reference evidence="1 2" key="1">
    <citation type="journal article" date="2016" name="Sci. Rep.">
        <title>The genome sequence of the outbreeding globe artichoke constructed de novo incorporating a phase-aware low-pass sequencing strategy of F1 progeny.</title>
        <authorList>
            <person name="Scaglione D."/>
            <person name="Reyes-Chin-Wo S."/>
            <person name="Acquadro A."/>
            <person name="Froenicke L."/>
            <person name="Portis E."/>
            <person name="Beitel C."/>
            <person name="Tirone M."/>
            <person name="Mauro R."/>
            <person name="Lo Monaco A."/>
            <person name="Mauromicale G."/>
            <person name="Faccioli P."/>
            <person name="Cattivelli L."/>
            <person name="Rieseberg L."/>
            <person name="Michelmore R."/>
            <person name="Lanteri S."/>
        </authorList>
    </citation>
    <scope>NUCLEOTIDE SEQUENCE [LARGE SCALE GENOMIC DNA]</scope>
    <source>
        <strain evidence="1">2C</strain>
    </source>
</reference>
<dbReference type="STRING" id="59895.A0A103XU75"/>
<sequence>LFGTNWIRHSNIICNHFANHVILCRHVFNVLMKEDLNEIPSKYICRHWIRDLISFNIRQISWRQGDLNGEVARISYDAHKYLDYIFMSHENDKDKHKETAEKINNMMAELEANAPYQSKLEKNNETIRNFLHVNEPEKVDIYPSSGIYNKGCGTRNGRKQRKRIKRQRDYVEILRRLIIMILATTH</sequence>
<evidence type="ECO:0000313" key="2">
    <source>
        <dbReference type="Proteomes" id="UP000243975"/>
    </source>
</evidence>
<evidence type="ECO:0008006" key="3">
    <source>
        <dbReference type="Google" id="ProtNLM"/>
    </source>
</evidence>
<dbReference type="EMBL" id="LEKV01004083">
    <property type="protein sequence ID" value="KVH96915.1"/>
    <property type="molecule type" value="Genomic_DNA"/>
</dbReference>
<dbReference type="PANTHER" id="PTHR47718">
    <property type="entry name" value="OS01G0519700 PROTEIN"/>
    <property type="match status" value="1"/>
</dbReference>